<feature type="non-terminal residue" evidence="7">
    <location>
        <position position="159"/>
    </location>
</feature>
<keyword evidence="2" id="KW-0813">Transport</keyword>
<keyword evidence="5" id="KW-0472">Membrane</keyword>
<evidence type="ECO:0000259" key="6">
    <source>
        <dbReference type="Pfam" id="PF00005"/>
    </source>
</evidence>
<evidence type="ECO:0000256" key="5">
    <source>
        <dbReference type="ARBA" id="ARBA00023136"/>
    </source>
</evidence>
<dbReference type="GeneID" id="9625973"/>
<dbReference type="EMBL" id="GL378361">
    <property type="protein sequence ID" value="EFJ44829.1"/>
    <property type="molecule type" value="Genomic_DNA"/>
</dbReference>
<dbReference type="InterPro" id="IPR050352">
    <property type="entry name" value="ABCG_transporters"/>
</dbReference>
<dbReference type="InterPro" id="IPR003439">
    <property type="entry name" value="ABC_transporter-like_ATP-bd"/>
</dbReference>
<dbReference type="SUPFAM" id="SSF52540">
    <property type="entry name" value="P-loop containing nucleoside triphosphate hydrolases"/>
    <property type="match status" value="1"/>
</dbReference>
<sequence length="159" mass="16288">STLLDVLAARKSVGRLSGQVLVDGKPRDDSAFVRRSAYVPQDDHFIPTLSAWEVISVHAALVLPPAIGPAGSRKRCTEVLAAMGLGRQGSTLVGGTLPGGLVLRGLSGGERKRLAIATGIVAAPSALLLDEPTSGLDAAAALGVMQYMHALAHAGHVVL</sequence>
<dbReference type="RefSeq" id="XP_002954112.1">
    <property type="nucleotide sequence ID" value="XM_002954066.1"/>
</dbReference>
<dbReference type="Pfam" id="PF00005">
    <property type="entry name" value="ABC_tran"/>
    <property type="match status" value="1"/>
</dbReference>
<evidence type="ECO:0000256" key="2">
    <source>
        <dbReference type="ARBA" id="ARBA00022448"/>
    </source>
</evidence>
<dbReference type="eggNOG" id="KOG0061">
    <property type="taxonomic scope" value="Eukaryota"/>
</dbReference>
<dbReference type="KEGG" id="vcn:VOLCADRAFT_47392"/>
<dbReference type="GO" id="GO:0005886">
    <property type="term" value="C:plasma membrane"/>
    <property type="evidence" value="ECO:0007669"/>
    <property type="project" value="TreeGrafter"/>
</dbReference>
<dbReference type="GO" id="GO:0016887">
    <property type="term" value="F:ATP hydrolysis activity"/>
    <property type="evidence" value="ECO:0007669"/>
    <property type="project" value="InterPro"/>
</dbReference>
<keyword evidence="4" id="KW-1133">Transmembrane helix</keyword>
<keyword evidence="8" id="KW-1185">Reference proteome</keyword>
<feature type="domain" description="ABC transporter" evidence="6">
    <location>
        <begin position="1"/>
        <end position="134"/>
    </location>
</feature>
<organism evidence="8">
    <name type="scientific">Volvox carteri f. nagariensis</name>
    <dbReference type="NCBI Taxonomy" id="3068"/>
    <lineage>
        <taxon>Eukaryota</taxon>
        <taxon>Viridiplantae</taxon>
        <taxon>Chlorophyta</taxon>
        <taxon>core chlorophytes</taxon>
        <taxon>Chlorophyceae</taxon>
        <taxon>CS clade</taxon>
        <taxon>Chlamydomonadales</taxon>
        <taxon>Volvocaceae</taxon>
        <taxon>Volvox</taxon>
    </lineage>
</organism>
<dbReference type="PANTHER" id="PTHR48041">
    <property type="entry name" value="ABC TRANSPORTER G FAMILY MEMBER 28"/>
    <property type="match status" value="1"/>
</dbReference>
<evidence type="ECO:0000256" key="4">
    <source>
        <dbReference type="ARBA" id="ARBA00022989"/>
    </source>
</evidence>
<accession>D8U5W7</accession>
<evidence type="ECO:0000256" key="3">
    <source>
        <dbReference type="ARBA" id="ARBA00022692"/>
    </source>
</evidence>
<dbReference type="InterPro" id="IPR027417">
    <property type="entry name" value="P-loop_NTPase"/>
</dbReference>
<dbReference type="GO" id="GO:0005524">
    <property type="term" value="F:ATP binding"/>
    <property type="evidence" value="ECO:0007669"/>
    <property type="project" value="InterPro"/>
</dbReference>
<dbReference type="AlphaFoldDB" id="D8U5W7"/>
<dbReference type="Gene3D" id="3.40.50.300">
    <property type="entry name" value="P-loop containing nucleotide triphosphate hydrolases"/>
    <property type="match status" value="1"/>
</dbReference>
<evidence type="ECO:0000313" key="8">
    <source>
        <dbReference type="Proteomes" id="UP000001058"/>
    </source>
</evidence>
<proteinExistence type="predicted"/>
<comment type="subcellular location">
    <subcellularLocation>
        <location evidence="1">Membrane</location>
        <topology evidence="1">Multi-pass membrane protein</topology>
    </subcellularLocation>
</comment>
<dbReference type="PANTHER" id="PTHR48041:SF139">
    <property type="entry name" value="PROTEIN SCARLET"/>
    <property type="match status" value="1"/>
</dbReference>
<dbReference type="Proteomes" id="UP000001058">
    <property type="component" value="Unassembled WGS sequence"/>
</dbReference>
<dbReference type="InParanoid" id="D8U5W7"/>
<gene>
    <name evidence="7" type="ORF">VOLCADRAFT_47392</name>
</gene>
<evidence type="ECO:0000313" key="7">
    <source>
        <dbReference type="EMBL" id="EFJ44829.1"/>
    </source>
</evidence>
<protein>
    <recommendedName>
        <fullName evidence="6">ABC transporter domain-containing protein</fullName>
    </recommendedName>
</protein>
<dbReference type="GO" id="GO:0042626">
    <property type="term" value="F:ATPase-coupled transmembrane transporter activity"/>
    <property type="evidence" value="ECO:0007669"/>
    <property type="project" value="TreeGrafter"/>
</dbReference>
<keyword evidence="3" id="KW-0812">Transmembrane</keyword>
<reference evidence="7 8" key="1">
    <citation type="journal article" date="2010" name="Science">
        <title>Genomic analysis of organismal complexity in the multicellular green alga Volvox carteri.</title>
        <authorList>
            <person name="Prochnik S.E."/>
            <person name="Umen J."/>
            <person name="Nedelcu A.M."/>
            <person name="Hallmann A."/>
            <person name="Miller S.M."/>
            <person name="Nishii I."/>
            <person name="Ferris P."/>
            <person name="Kuo A."/>
            <person name="Mitros T."/>
            <person name="Fritz-Laylin L.K."/>
            <person name="Hellsten U."/>
            <person name="Chapman J."/>
            <person name="Simakov O."/>
            <person name="Rensing S.A."/>
            <person name="Terry A."/>
            <person name="Pangilinan J."/>
            <person name="Kapitonov V."/>
            <person name="Jurka J."/>
            <person name="Salamov A."/>
            <person name="Shapiro H."/>
            <person name="Schmutz J."/>
            <person name="Grimwood J."/>
            <person name="Lindquist E."/>
            <person name="Lucas S."/>
            <person name="Grigoriev I.V."/>
            <person name="Schmitt R."/>
            <person name="Kirk D."/>
            <person name="Rokhsar D.S."/>
        </authorList>
    </citation>
    <scope>NUCLEOTIDE SEQUENCE [LARGE SCALE GENOMIC DNA]</scope>
    <source>
        <strain evidence="8">f. Nagariensis / Eve</strain>
    </source>
</reference>
<name>D8U5W7_VOLCA</name>
<feature type="non-terminal residue" evidence="7">
    <location>
        <position position="1"/>
    </location>
</feature>
<dbReference type="OrthoDB" id="66620at2759"/>
<evidence type="ECO:0000256" key="1">
    <source>
        <dbReference type="ARBA" id="ARBA00004141"/>
    </source>
</evidence>